<evidence type="ECO:0000313" key="2">
    <source>
        <dbReference type="EMBL" id="SMC10234.1"/>
    </source>
</evidence>
<reference evidence="2 3" key="1">
    <citation type="submission" date="2017-03" db="EMBL/GenBank/DDBJ databases">
        <authorList>
            <person name="Afonso C.L."/>
            <person name="Miller P.J."/>
            <person name="Scott M.A."/>
            <person name="Spackman E."/>
            <person name="Goraichik I."/>
            <person name="Dimitrov K.M."/>
            <person name="Suarez D.L."/>
            <person name="Swayne D.E."/>
        </authorList>
    </citation>
    <scope>NUCLEOTIDE SEQUENCE [LARGE SCALE GENOMIC DNA]</scope>
    <source>
        <strain evidence="2 3">CECT 7745</strain>
    </source>
</reference>
<dbReference type="OrthoDB" id="9795729at2"/>
<organism evidence="2 3">
    <name type="scientific">Roseovarius aestuarii</name>
    <dbReference type="NCBI Taxonomy" id="475083"/>
    <lineage>
        <taxon>Bacteria</taxon>
        <taxon>Pseudomonadati</taxon>
        <taxon>Pseudomonadota</taxon>
        <taxon>Alphaproteobacteria</taxon>
        <taxon>Rhodobacterales</taxon>
        <taxon>Roseobacteraceae</taxon>
        <taxon>Roseovarius</taxon>
    </lineage>
</organism>
<gene>
    <name evidence="2" type="ORF">ROA7745_00036</name>
</gene>
<dbReference type="SUPFAM" id="SSF52218">
    <property type="entry name" value="Flavoproteins"/>
    <property type="match status" value="1"/>
</dbReference>
<dbReference type="PANTHER" id="PTHR38030">
    <property type="entry name" value="PROTOPORPHYRINOGEN IX DEHYDROGENASE [MENAQUINONE]"/>
    <property type="match status" value="1"/>
</dbReference>
<protein>
    <submittedName>
        <fullName evidence="2">Protoporphyrinogen oxidase</fullName>
    </submittedName>
</protein>
<dbReference type="GO" id="GO:0010181">
    <property type="term" value="F:FMN binding"/>
    <property type="evidence" value="ECO:0007669"/>
    <property type="project" value="TreeGrafter"/>
</dbReference>
<dbReference type="Proteomes" id="UP000193224">
    <property type="component" value="Unassembled WGS sequence"/>
</dbReference>
<dbReference type="Pfam" id="PF12724">
    <property type="entry name" value="Flavodoxin_5"/>
    <property type="match status" value="1"/>
</dbReference>
<dbReference type="AlphaFoldDB" id="A0A1X7BL11"/>
<accession>A0A1X7BL11</accession>
<proteinExistence type="predicted"/>
<dbReference type="InterPro" id="IPR026816">
    <property type="entry name" value="Flavodoxin_dom"/>
</dbReference>
<evidence type="ECO:0000259" key="1">
    <source>
        <dbReference type="Pfam" id="PF12724"/>
    </source>
</evidence>
<keyword evidence="3" id="KW-1185">Reference proteome</keyword>
<evidence type="ECO:0000313" key="3">
    <source>
        <dbReference type="Proteomes" id="UP000193224"/>
    </source>
</evidence>
<dbReference type="RefSeq" id="WP_085798226.1">
    <property type="nucleotide sequence ID" value="NZ_FWXB01000001.1"/>
</dbReference>
<feature type="domain" description="Flavodoxin" evidence="1">
    <location>
        <begin position="4"/>
        <end position="142"/>
    </location>
</feature>
<dbReference type="PANTHER" id="PTHR38030:SF2">
    <property type="entry name" value="PROTOPORPHYRINOGEN IX DEHYDROGENASE [QUINONE]"/>
    <property type="match status" value="1"/>
</dbReference>
<dbReference type="GO" id="GO:0006783">
    <property type="term" value="P:heme biosynthetic process"/>
    <property type="evidence" value="ECO:0007669"/>
    <property type="project" value="TreeGrafter"/>
</dbReference>
<dbReference type="EMBL" id="FWXB01000001">
    <property type="protein sequence ID" value="SMC10234.1"/>
    <property type="molecule type" value="Genomic_DNA"/>
</dbReference>
<name>A0A1X7BL11_9RHOB</name>
<dbReference type="GO" id="GO:0070819">
    <property type="term" value="F:menaquinone-dependent protoporphyrinogen oxidase activity"/>
    <property type="evidence" value="ECO:0007669"/>
    <property type="project" value="TreeGrafter"/>
</dbReference>
<dbReference type="InterPro" id="IPR029039">
    <property type="entry name" value="Flavoprotein-like_sf"/>
</dbReference>
<dbReference type="Gene3D" id="3.40.50.360">
    <property type="match status" value="1"/>
</dbReference>
<dbReference type="InterPro" id="IPR052200">
    <property type="entry name" value="Protoporphyrinogen_IX_DH"/>
</dbReference>
<sequence length="176" mass="19734">MNILLLYDTIEGQTGKISRHINERLGNAGYDVQIVNTSDEDLEVSFDEVDKVILAAPVHERRHPRSFEGTVTAYCEDLAAHDTLMISVSLKAAFESGLEEAQEYLSEMEMRTGFAPTQEALVAGAVRRDSYDYFESQVLRHVLLADQDVNLADGDREFTDWVALDATVDEFLENDA</sequence>